<reference evidence="3" key="1">
    <citation type="submission" date="2016-03" db="EMBL/GenBank/DDBJ databases">
        <authorList>
            <person name="Guldener U."/>
        </authorList>
    </citation>
    <scope>NUCLEOTIDE SEQUENCE [LARGE SCALE GENOMIC DNA]</scope>
</reference>
<name>A0A1E1MEB1_RHYSE</name>
<organism evidence="2 3">
    <name type="scientific">Rhynchosporium secalis</name>
    <name type="common">Barley scald fungus</name>
    <dbReference type="NCBI Taxonomy" id="38038"/>
    <lineage>
        <taxon>Eukaryota</taxon>
        <taxon>Fungi</taxon>
        <taxon>Dikarya</taxon>
        <taxon>Ascomycota</taxon>
        <taxon>Pezizomycotina</taxon>
        <taxon>Leotiomycetes</taxon>
        <taxon>Helotiales</taxon>
        <taxon>Ploettnerulaceae</taxon>
        <taxon>Rhynchosporium</taxon>
    </lineage>
</organism>
<sequence length="59" mass="6098">MGGLAGWLGLVPIAPYEVISGKLTLETASFVASTQSGKINHERAPLPALNTNQPPVRAG</sequence>
<gene>
    <name evidence="2" type="ORF">RSE6_07976</name>
</gene>
<evidence type="ECO:0000256" key="1">
    <source>
        <dbReference type="SAM" id="MobiDB-lite"/>
    </source>
</evidence>
<evidence type="ECO:0000313" key="3">
    <source>
        <dbReference type="Proteomes" id="UP000177625"/>
    </source>
</evidence>
<proteinExistence type="predicted"/>
<evidence type="ECO:0000313" key="2">
    <source>
        <dbReference type="EMBL" id="CZT47420.1"/>
    </source>
</evidence>
<keyword evidence="3" id="KW-1185">Reference proteome</keyword>
<dbReference type="AlphaFoldDB" id="A0A1E1MEB1"/>
<feature type="region of interest" description="Disordered" evidence="1">
    <location>
        <begin position="34"/>
        <end position="59"/>
    </location>
</feature>
<protein>
    <submittedName>
        <fullName evidence="2">Uncharacterized protein</fullName>
    </submittedName>
</protein>
<dbReference type="EMBL" id="FJVC01000281">
    <property type="protein sequence ID" value="CZT47420.1"/>
    <property type="molecule type" value="Genomic_DNA"/>
</dbReference>
<dbReference type="Proteomes" id="UP000177625">
    <property type="component" value="Unassembled WGS sequence"/>
</dbReference>
<accession>A0A1E1MEB1</accession>
<feature type="compositionally biased region" description="Polar residues" evidence="1">
    <location>
        <begin position="49"/>
        <end position="59"/>
    </location>
</feature>